<proteinExistence type="predicted"/>
<organism evidence="1 2">
    <name type="scientific">Caldisalinibacter kiritimatiensis</name>
    <dbReference type="NCBI Taxonomy" id="1304284"/>
    <lineage>
        <taxon>Bacteria</taxon>
        <taxon>Bacillati</taxon>
        <taxon>Bacillota</taxon>
        <taxon>Tissierellia</taxon>
        <taxon>Tissierellales</taxon>
        <taxon>Thermohalobacteraceae</taxon>
        <taxon>Caldisalinibacter</taxon>
    </lineage>
</organism>
<protein>
    <submittedName>
        <fullName evidence="1">Uncharacterized protein</fullName>
    </submittedName>
</protein>
<sequence length="84" mass="9822">MSMGRGITRSELEKKKKELQQGKKVKIEYSPKVKVRKKYKRVVIGTIQPICEKSTYFRVDTGKYITSFLITDLINKDIILQEIN</sequence>
<dbReference type="RefSeq" id="WP_006308233.1">
    <property type="nucleotide sequence ID" value="NZ_ARZA01000058.1"/>
</dbReference>
<reference evidence="1 2" key="1">
    <citation type="journal article" date="2015" name="Geomicrobiol. J.">
        <title>Caldisalinibacter kiritimatiensis gen. nov., sp. nov., a moderately thermohalophilic thiosulfate-reducing bacterium from a hypersaline microbial mat.</title>
        <authorList>
            <person name="Ben Hania W."/>
            <person name="Joseph M."/>
            <person name="Fiebig A."/>
            <person name="Bunk B."/>
            <person name="Klenk H.-P."/>
            <person name="Fardeau M.-L."/>
            <person name="Spring S."/>
        </authorList>
    </citation>
    <scope>NUCLEOTIDE SEQUENCE [LARGE SCALE GENOMIC DNA]</scope>
    <source>
        <strain evidence="1 2">L21-TH-D2</strain>
    </source>
</reference>
<name>R1CGN1_9FIRM</name>
<evidence type="ECO:0000313" key="1">
    <source>
        <dbReference type="EMBL" id="EOD01450.1"/>
    </source>
</evidence>
<evidence type="ECO:0000313" key="2">
    <source>
        <dbReference type="Proteomes" id="UP000013378"/>
    </source>
</evidence>
<accession>R1CGN1</accession>
<dbReference type="AlphaFoldDB" id="R1CGN1"/>
<keyword evidence="2" id="KW-1185">Reference proteome</keyword>
<gene>
    <name evidence="1" type="ORF">L21TH_0497</name>
</gene>
<comment type="caution">
    <text evidence="1">The sequence shown here is derived from an EMBL/GenBank/DDBJ whole genome shotgun (WGS) entry which is preliminary data.</text>
</comment>
<dbReference type="Proteomes" id="UP000013378">
    <property type="component" value="Unassembled WGS sequence"/>
</dbReference>
<dbReference type="STRING" id="1304284.L21TH_0497"/>
<dbReference type="EMBL" id="ARZA01000058">
    <property type="protein sequence ID" value="EOD01450.1"/>
    <property type="molecule type" value="Genomic_DNA"/>
</dbReference>